<evidence type="ECO:0000313" key="3">
    <source>
        <dbReference type="Proteomes" id="UP001054945"/>
    </source>
</evidence>
<proteinExistence type="predicted"/>
<comment type="caution">
    <text evidence="2">The sequence shown here is derived from an EMBL/GenBank/DDBJ whole genome shotgun (WGS) entry which is preliminary data.</text>
</comment>
<reference evidence="2 3" key="1">
    <citation type="submission" date="2021-06" db="EMBL/GenBank/DDBJ databases">
        <title>Caerostris extrusa draft genome.</title>
        <authorList>
            <person name="Kono N."/>
            <person name="Arakawa K."/>
        </authorList>
    </citation>
    <scope>NUCLEOTIDE SEQUENCE [LARGE SCALE GENOMIC DNA]</scope>
</reference>
<evidence type="ECO:0000313" key="2">
    <source>
        <dbReference type="EMBL" id="GIX74899.1"/>
    </source>
</evidence>
<feature type="compositionally biased region" description="Polar residues" evidence="1">
    <location>
        <begin position="85"/>
        <end position="98"/>
    </location>
</feature>
<keyword evidence="3" id="KW-1185">Reference proteome</keyword>
<dbReference type="EMBL" id="BPLR01002535">
    <property type="protein sequence ID" value="GIX74899.1"/>
    <property type="molecule type" value="Genomic_DNA"/>
</dbReference>
<accession>A0AAV4MSP2</accession>
<name>A0AAV4MSP2_CAEEX</name>
<dbReference type="Proteomes" id="UP001054945">
    <property type="component" value="Unassembled WGS sequence"/>
</dbReference>
<gene>
    <name evidence="2" type="ORF">CEXT_678911</name>
</gene>
<feature type="region of interest" description="Disordered" evidence="1">
    <location>
        <begin position="85"/>
        <end position="108"/>
    </location>
</feature>
<organism evidence="2 3">
    <name type="scientific">Caerostris extrusa</name>
    <name type="common">Bark spider</name>
    <name type="synonym">Caerostris bankana</name>
    <dbReference type="NCBI Taxonomy" id="172846"/>
    <lineage>
        <taxon>Eukaryota</taxon>
        <taxon>Metazoa</taxon>
        <taxon>Ecdysozoa</taxon>
        <taxon>Arthropoda</taxon>
        <taxon>Chelicerata</taxon>
        <taxon>Arachnida</taxon>
        <taxon>Araneae</taxon>
        <taxon>Araneomorphae</taxon>
        <taxon>Entelegynae</taxon>
        <taxon>Araneoidea</taxon>
        <taxon>Araneidae</taxon>
        <taxon>Caerostris</taxon>
    </lineage>
</organism>
<sequence>MIDTPRNNPTFTIRNLQLIQDKSLGTILTCFVQRHPDHPGLVSLPNQRLHKFYRVLGFLQKSESKFLNLIRETHLLIVLCGFNASHSPCEQNPINRSTAGKEERNRGV</sequence>
<dbReference type="AlphaFoldDB" id="A0AAV4MSP2"/>
<feature type="compositionally biased region" description="Basic and acidic residues" evidence="1">
    <location>
        <begin position="99"/>
        <end position="108"/>
    </location>
</feature>
<protein>
    <recommendedName>
        <fullName evidence="4">LAGLIDADG homing endonuclease</fullName>
    </recommendedName>
</protein>
<evidence type="ECO:0008006" key="4">
    <source>
        <dbReference type="Google" id="ProtNLM"/>
    </source>
</evidence>
<evidence type="ECO:0000256" key="1">
    <source>
        <dbReference type="SAM" id="MobiDB-lite"/>
    </source>
</evidence>